<dbReference type="AlphaFoldDB" id="A0A0M2Z9H9"/>
<evidence type="ECO:0000313" key="2">
    <source>
        <dbReference type="EMBL" id="ORA60155.1"/>
    </source>
</evidence>
<reference evidence="2 3" key="1">
    <citation type="submission" date="2017-02" db="EMBL/GenBank/DDBJ databases">
        <title>The new phylogeny of genus Mycobacterium.</title>
        <authorList>
            <person name="Tortoli E."/>
            <person name="Trovato A."/>
            <person name="Cirillo D.M."/>
        </authorList>
    </citation>
    <scope>NUCLEOTIDE SEQUENCE [LARGE SCALE GENOMIC DNA]</scope>
    <source>
        <strain evidence="2 3">FI-09383</strain>
    </source>
</reference>
<gene>
    <name evidence="2" type="ORF">BST23_23145</name>
</gene>
<dbReference type="RefSeq" id="WP_046754419.1">
    <property type="nucleotide sequence ID" value="NZ_JBCGVB010000001.1"/>
</dbReference>
<dbReference type="STRING" id="81858.BST23_23145"/>
<dbReference type="SUPFAM" id="SSF51306">
    <property type="entry name" value="LexA/Signal peptidase"/>
    <property type="match status" value="1"/>
</dbReference>
<protein>
    <submittedName>
        <fullName evidence="2">S26 family signal peptidase</fullName>
    </submittedName>
</protein>
<comment type="caution">
    <text evidence="2">The sequence shown here is derived from an EMBL/GenBank/DDBJ whole genome shotgun (WGS) entry which is preliminary data.</text>
</comment>
<accession>A0A1A0QNQ7</accession>
<dbReference type="InterPro" id="IPR036286">
    <property type="entry name" value="LexA/Signal_pep-like_sf"/>
</dbReference>
<evidence type="ECO:0000313" key="3">
    <source>
        <dbReference type="Proteomes" id="UP000192772"/>
    </source>
</evidence>
<dbReference type="EMBL" id="MVHP01000038">
    <property type="protein sequence ID" value="ORA60155.1"/>
    <property type="molecule type" value="Genomic_DNA"/>
</dbReference>
<accession>A0A0M2Z9H9</accession>
<sequence>MLPTLSPGDGLLGLRGPRPRTGQLRVFRDPTLSSRWLVKRVGEVRGSGRSATFEARSDNPGIPGAMDSREFGWVPATDSYRVVWTVRRRKVGG</sequence>
<name>A0A0M2Z9H9_9MYCO</name>
<dbReference type="Proteomes" id="UP000192772">
    <property type="component" value="Unassembled WGS sequence"/>
</dbReference>
<evidence type="ECO:0000256" key="1">
    <source>
        <dbReference type="SAM" id="MobiDB-lite"/>
    </source>
</evidence>
<feature type="region of interest" description="Disordered" evidence="1">
    <location>
        <begin position="1"/>
        <end position="24"/>
    </location>
</feature>
<proteinExistence type="predicted"/>
<dbReference type="Gene3D" id="2.10.109.10">
    <property type="entry name" value="Umud Fragment, subunit A"/>
    <property type="match status" value="1"/>
</dbReference>
<dbReference type="OrthoDB" id="1467636at2"/>
<organism evidence="2 3">
    <name type="scientific">Mycolicibacterium elephantis</name>
    <dbReference type="NCBI Taxonomy" id="81858"/>
    <lineage>
        <taxon>Bacteria</taxon>
        <taxon>Bacillati</taxon>
        <taxon>Actinomycetota</taxon>
        <taxon>Actinomycetes</taxon>
        <taxon>Mycobacteriales</taxon>
        <taxon>Mycobacteriaceae</taxon>
        <taxon>Mycolicibacterium</taxon>
    </lineage>
</organism>